<dbReference type="PROSITE" id="PS00810">
    <property type="entry name" value="ADP_GLC_PYROPHOSPH_3"/>
    <property type="match status" value="1"/>
</dbReference>
<dbReference type="EMBL" id="CCXY01000447">
    <property type="protein sequence ID" value="CEG13968.1"/>
    <property type="molecule type" value="Genomic_DNA"/>
</dbReference>
<reference evidence="2" key="1">
    <citation type="submission" date="2014-09" db="EMBL/GenBank/DDBJ databases">
        <authorList>
            <person name="Probst J Alexander"/>
        </authorList>
    </citation>
    <scope>NUCLEOTIDE SEQUENCE</scope>
</reference>
<dbReference type="GO" id="GO:0008483">
    <property type="term" value="F:transaminase activity"/>
    <property type="evidence" value="ECO:0007669"/>
    <property type="project" value="TreeGrafter"/>
</dbReference>
<evidence type="ECO:0000259" key="1">
    <source>
        <dbReference type="Pfam" id="PF00483"/>
    </source>
</evidence>
<dbReference type="SUPFAM" id="SSF53383">
    <property type="entry name" value="PLP-dependent transferases"/>
    <property type="match status" value="1"/>
</dbReference>
<dbReference type="InterPro" id="IPR029044">
    <property type="entry name" value="Nucleotide-diphossugar_trans"/>
</dbReference>
<dbReference type="InterPro" id="IPR000653">
    <property type="entry name" value="DegT/StrS_aminotransferase"/>
</dbReference>
<proteinExistence type="predicted"/>
<protein>
    <recommendedName>
        <fullName evidence="1">Nucleotidyl transferase domain-containing protein</fullName>
    </recommendedName>
</protein>
<dbReference type="AlphaFoldDB" id="A0A098ED75"/>
<dbReference type="GO" id="GO:0005978">
    <property type="term" value="P:glycogen biosynthetic process"/>
    <property type="evidence" value="ECO:0007669"/>
    <property type="project" value="InterPro"/>
</dbReference>
<accession>A0A098ED75</accession>
<dbReference type="PANTHER" id="PTHR30244:SF34">
    <property type="entry name" value="DTDP-4-AMINO-4,6-DIDEOXYGALACTOSE TRANSAMINASE"/>
    <property type="match status" value="1"/>
</dbReference>
<dbReference type="Gene3D" id="3.40.640.10">
    <property type="entry name" value="Type I PLP-dependent aspartate aminotransferase-like (Major domain)"/>
    <property type="match status" value="1"/>
</dbReference>
<dbReference type="InterPro" id="IPR015421">
    <property type="entry name" value="PyrdxlP-dep_Trfase_major"/>
</dbReference>
<dbReference type="GO" id="GO:0030170">
    <property type="term" value="F:pyridoxal phosphate binding"/>
    <property type="evidence" value="ECO:0007669"/>
    <property type="project" value="TreeGrafter"/>
</dbReference>
<dbReference type="CDD" id="cd00616">
    <property type="entry name" value="AHBA_syn"/>
    <property type="match status" value="1"/>
</dbReference>
<dbReference type="Gene3D" id="3.90.550.10">
    <property type="entry name" value="Spore Coat Polysaccharide Biosynthesis Protein SpsA, Chain A"/>
    <property type="match status" value="1"/>
</dbReference>
<dbReference type="SUPFAM" id="SSF53448">
    <property type="entry name" value="Nucleotide-diphospho-sugar transferases"/>
    <property type="match status" value="1"/>
</dbReference>
<sequence>MKAVILAGGKGTRLRPFTYMIPKPLMPIGEQPIIEIILNQLKNNGFNNIIISTGYKENLIRMFLNGADKKYDLNIKYSNEDEPLGTVGSLSLIRNELNEDFILMNGDTLCTLNYNELMKYHKKSGNMATITLHKKDIHIDFGIVKLNGVDIIDYIEKPRNTYFVSMGVYVFEPEVLKYVPDEKLDFPDLVKILIKNNEKVGGYIFEDYWLDIGRLDDYMQANEDIQLIYNKLGINKENFDKNDKKIPLSDIDLDNEEIEAVTNVLKSKWLSMGPVTEEFENKFKEYLNVKNAYAVNNCTAALHIAHKVLGIKEGDEVICPSLTFVATANSILYCGAKPVFADITSFDDFNISLDDILEKITPKTKAITLVHYAGYPCNMDAIMEIAEDHKLFVIEDAAHASGAEYKGKIAGTIGDVGCFSFFSNKNLSTGEGGMIVTNNDSLSEKIRITRSHGMTTLTWDRYKGHARSYDVIDMGFNYRGNEIMSALGQVQLKKLDKNNNRRKEIVDLYIKELKNIKKINLPFKDYKEKSSYHIMPILLSKEVSRNDFIDKLKENGIQTSIHYPPIHLFSYYKNKFGFKEGMFPKTEFVGEHEVTLPLYPTINKEDVKYVIENIKRILE</sequence>
<evidence type="ECO:0000313" key="2">
    <source>
        <dbReference type="EMBL" id="CEG13968.1"/>
    </source>
</evidence>
<feature type="domain" description="Nucleotidyl transferase" evidence="1">
    <location>
        <begin position="2"/>
        <end position="225"/>
    </location>
</feature>
<organism evidence="2">
    <name type="scientific">groundwater metagenome</name>
    <dbReference type="NCBI Taxonomy" id="717931"/>
    <lineage>
        <taxon>unclassified sequences</taxon>
        <taxon>metagenomes</taxon>
        <taxon>ecological metagenomes</taxon>
    </lineage>
</organism>
<name>A0A098ED75_9ZZZZ</name>
<dbReference type="Pfam" id="PF00483">
    <property type="entry name" value="NTP_transferase"/>
    <property type="match status" value="1"/>
</dbReference>
<dbReference type="InterPro" id="IPR005836">
    <property type="entry name" value="ADP_Glu_pyroP_CS"/>
</dbReference>
<dbReference type="GO" id="GO:0008878">
    <property type="term" value="F:glucose-1-phosphate adenylyltransferase activity"/>
    <property type="evidence" value="ECO:0007669"/>
    <property type="project" value="InterPro"/>
</dbReference>
<dbReference type="InterPro" id="IPR015422">
    <property type="entry name" value="PyrdxlP-dep_Trfase_small"/>
</dbReference>
<dbReference type="InterPro" id="IPR015424">
    <property type="entry name" value="PyrdxlP-dep_Trfase"/>
</dbReference>
<dbReference type="Gene3D" id="3.90.1150.10">
    <property type="entry name" value="Aspartate Aminotransferase, domain 1"/>
    <property type="match status" value="1"/>
</dbReference>
<dbReference type="PANTHER" id="PTHR30244">
    <property type="entry name" value="TRANSAMINASE"/>
    <property type="match status" value="1"/>
</dbReference>
<dbReference type="Pfam" id="PF01041">
    <property type="entry name" value="DegT_DnrJ_EryC1"/>
    <property type="match status" value="1"/>
</dbReference>
<gene>
    <name evidence="2" type="ORF">MSIBF_A800003</name>
</gene>
<dbReference type="InterPro" id="IPR005835">
    <property type="entry name" value="NTP_transferase_dom"/>
</dbReference>